<name>Q0WUY6_ARATH</name>
<accession>Q0WUY6</accession>
<feature type="compositionally biased region" description="Basic and acidic residues" evidence="1">
    <location>
        <begin position="60"/>
        <end position="74"/>
    </location>
</feature>
<reference evidence="2" key="1">
    <citation type="submission" date="2006-07" db="EMBL/GenBank/DDBJ databases">
        <title>Large-scale analysis of RIKEN Arabidopsis full-length (RAFL) cDNAs.</title>
        <authorList>
            <person name="Totoki Y."/>
            <person name="Seki M."/>
            <person name="Ishida J."/>
            <person name="Nakajima M."/>
            <person name="Enju A."/>
            <person name="Morosawa T."/>
            <person name="Kamiya A."/>
            <person name="Narusaka M."/>
            <person name="Shin-i T."/>
            <person name="Nakagawa M."/>
            <person name="Sakamoto N."/>
            <person name="Oishi K."/>
            <person name="Kohara Y."/>
            <person name="Kobayashi M."/>
            <person name="Toyoda A."/>
            <person name="Sakaki Y."/>
            <person name="Sakurai T."/>
            <person name="Iida K."/>
            <person name="Akiyama K."/>
            <person name="Satou M."/>
            <person name="Toyoda T."/>
            <person name="Konagaya A."/>
            <person name="Carninci P."/>
            <person name="Kawai J."/>
            <person name="Hayashizaki Y."/>
            <person name="Shinozaki K."/>
        </authorList>
    </citation>
    <scope>NUCLEOTIDE SEQUENCE</scope>
</reference>
<evidence type="ECO:0000313" key="2">
    <source>
        <dbReference type="EMBL" id="BAE99062.1"/>
    </source>
</evidence>
<dbReference type="AlphaFoldDB" id="Q0WUY6"/>
<protein>
    <submittedName>
        <fullName evidence="2">Uncharacterized protein</fullName>
    </submittedName>
</protein>
<organism evidence="2">
    <name type="scientific">Arabidopsis thaliana</name>
    <name type="common">Mouse-ear cress</name>
    <dbReference type="NCBI Taxonomy" id="3702"/>
    <lineage>
        <taxon>Eukaryota</taxon>
        <taxon>Viridiplantae</taxon>
        <taxon>Streptophyta</taxon>
        <taxon>Embryophyta</taxon>
        <taxon>Tracheophyta</taxon>
        <taxon>Spermatophyta</taxon>
        <taxon>Magnoliopsida</taxon>
        <taxon>eudicotyledons</taxon>
        <taxon>Gunneridae</taxon>
        <taxon>Pentapetalae</taxon>
        <taxon>rosids</taxon>
        <taxon>malvids</taxon>
        <taxon>Brassicales</taxon>
        <taxon>Brassicaceae</taxon>
        <taxon>Camelineae</taxon>
        <taxon>Arabidopsis</taxon>
    </lineage>
</organism>
<sequence length="74" mass="7914">MRTYQSTGDVFKEETSGGGAEKLSDPVENSGDDCDLTTDSKTKSDGWVHMATGDVGSDCNGHEESKTMTNRDGH</sequence>
<proteinExistence type="evidence at transcript level"/>
<feature type="region of interest" description="Disordered" evidence="1">
    <location>
        <begin position="1"/>
        <end position="74"/>
    </location>
</feature>
<dbReference type="EMBL" id="AK226996">
    <property type="protein sequence ID" value="BAE99062.1"/>
    <property type="molecule type" value="mRNA"/>
</dbReference>
<evidence type="ECO:0000256" key="1">
    <source>
        <dbReference type="SAM" id="MobiDB-lite"/>
    </source>
</evidence>